<sequence>MARSALFQQSSEKAQSGPKLMREQLRAVRSPGNYARPICCSLQTRGDSSRLPLLLRLLFPKSLTVEKETRRSTL</sequence>
<comment type="caution">
    <text evidence="2">The sequence shown here is derived from an EMBL/GenBank/DDBJ whole genome shotgun (WGS) entry which is preliminary data.</text>
</comment>
<evidence type="ECO:0000256" key="1">
    <source>
        <dbReference type="SAM" id="MobiDB-lite"/>
    </source>
</evidence>
<dbReference type="EMBL" id="JANPWB010000008">
    <property type="protein sequence ID" value="KAJ1162177.1"/>
    <property type="molecule type" value="Genomic_DNA"/>
</dbReference>
<evidence type="ECO:0000313" key="2">
    <source>
        <dbReference type="EMBL" id="KAJ1162177.1"/>
    </source>
</evidence>
<evidence type="ECO:0000313" key="3">
    <source>
        <dbReference type="Proteomes" id="UP001066276"/>
    </source>
</evidence>
<feature type="region of interest" description="Disordered" evidence="1">
    <location>
        <begin position="1"/>
        <end position="20"/>
    </location>
</feature>
<reference evidence="2" key="1">
    <citation type="journal article" date="2022" name="bioRxiv">
        <title>Sequencing and chromosome-scale assembly of the giantPleurodeles waltlgenome.</title>
        <authorList>
            <person name="Brown T."/>
            <person name="Elewa A."/>
            <person name="Iarovenko S."/>
            <person name="Subramanian E."/>
            <person name="Araus A.J."/>
            <person name="Petzold A."/>
            <person name="Susuki M."/>
            <person name="Suzuki K.-i.T."/>
            <person name="Hayashi T."/>
            <person name="Toyoda A."/>
            <person name="Oliveira C."/>
            <person name="Osipova E."/>
            <person name="Leigh N.D."/>
            <person name="Simon A."/>
            <person name="Yun M.H."/>
        </authorList>
    </citation>
    <scope>NUCLEOTIDE SEQUENCE</scope>
    <source>
        <strain evidence="2">20211129_DDA</strain>
        <tissue evidence="2">Liver</tissue>
    </source>
</reference>
<protein>
    <submittedName>
        <fullName evidence="2">Uncharacterized protein</fullName>
    </submittedName>
</protein>
<accession>A0AAV7SCA8</accession>
<dbReference type="Proteomes" id="UP001066276">
    <property type="component" value="Chromosome 4_2"/>
</dbReference>
<organism evidence="2 3">
    <name type="scientific">Pleurodeles waltl</name>
    <name type="common">Iberian ribbed newt</name>
    <dbReference type="NCBI Taxonomy" id="8319"/>
    <lineage>
        <taxon>Eukaryota</taxon>
        <taxon>Metazoa</taxon>
        <taxon>Chordata</taxon>
        <taxon>Craniata</taxon>
        <taxon>Vertebrata</taxon>
        <taxon>Euteleostomi</taxon>
        <taxon>Amphibia</taxon>
        <taxon>Batrachia</taxon>
        <taxon>Caudata</taxon>
        <taxon>Salamandroidea</taxon>
        <taxon>Salamandridae</taxon>
        <taxon>Pleurodelinae</taxon>
        <taxon>Pleurodeles</taxon>
    </lineage>
</organism>
<gene>
    <name evidence="2" type="ORF">NDU88_002652</name>
</gene>
<proteinExistence type="predicted"/>
<feature type="compositionally biased region" description="Polar residues" evidence="1">
    <location>
        <begin position="1"/>
        <end position="14"/>
    </location>
</feature>
<dbReference type="AlphaFoldDB" id="A0AAV7SCA8"/>
<name>A0AAV7SCA8_PLEWA</name>
<keyword evidence="3" id="KW-1185">Reference proteome</keyword>